<keyword evidence="2" id="KW-0863">Zinc-finger</keyword>
<sequence length="523" mass="58145">MAQRRSSRRGESGGRRGGRGGRRRGEDEEEAAAATIEEEEEEDEEDEAGDSNDEEDGGANEVTRCICGHQELQSHAIKSSLSSIDTGLFIQCDECHVWQHGFCVGFKQEEDVPDVYYCERCRPERHLVVVRPTGRTSTYYPRGIPKEQREEYNHLASTTAPATRRSAARDKSATPRSADEGLNSGSSTATATATSRREQHHRRRTLNSRDAEYEETLKRVLEESKDDGARPVAAENGVKREADGDEGPPDPAPPKAEDEGEGDVEMQDADTNDNDNDTNNSNNNEDENGMGSRSRSKSKGKGKGRNGDGRDKAEAEEEQTNDNDNDDNNNNSNNNENGSRKEENDDDDTTATGSKRTSATPKPARKTSDEEERSTPRGQAGGRKRQRRGKNSTQPSTNNNNSSSTTNKGKKNASNNNNATTSSKPRIPAPRTGLPELRKRVAAILEFMTRTKADLHAEREDRNALLAQRYERYESLHGTATKERERHFGLFEMYDQNLQALEEVTTKLVAWENAYGSYNPDNE</sequence>
<dbReference type="InterPro" id="IPR053051">
    <property type="entry name" value="HDAC_complex_subunit"/>
</dbReference>
<feature type="compositionally biased region" description="Low complexity" evidence="4">
    <location>
        <begin position="277"/>
        <end position="293"/>
    </location>
</feature>
<dbReference type="InterPro" id="IPR011011">
    <property type="entry name" value="Znf_FYVE_PHD"/>
</dbReference>
<feature type="compositionally biased region" description="Low complexity" evidence="4">
    <location>
        <begin position="156"/>
        <end position="165"/>
    </location>
</feature>
<feature type="domain" description="Zinc finger PHD-type" evidence="5">
    <location>
        <begin position="64"/>
        <end position="122"/>
    </location>
</feature>
<evidence type="ECO:0000259" key="5">
    <source>
        <dbReference type="SMART" id="SM00249"/>
    </source>
</evidence>
<feature type="compositionally biased region" description="Basic and acidic residues" evidence="4">
    <location>
        <begin position="207"/>
        <end position="229"/>
    </location>
</feature>
<feature type="compositionally biased region" description="Basic and acidic residues" evidence="4">
    <location>
        <begin position="167"/>
        <end position="179"/>
    </location>
</feature>
<evidence type="ECO:0000256" key="1">
    <source>
        <dbReference type="ARBA" id="ARBA00022723"/>
    </source>
</evidence>
<dbReference type="GO" id="GO:0061188">
    <property type="term" value="P:negative regulation of rDNA heterochromatin formation"/>
    <property type="evidence" value="ECO:0007669"/>
    <property type="project" value="TreeGrafter"/>
</dbReference>
<feature type="compositionally biased region" description="Low complexity" evidence="4">
    <location>
        <begin position="328"/>
        <end position="337"/>
    </location>
</feature>
<feature type="compositionally biased region" description="Polar residues" evidence="4">
    <location>
        <begin position="350"/>
        <end position="360"/>
    </location>
</feature>
<evidence type="ECO:0000256" key="3">
    <source>
        <dbReference type="ARBA" id="ARBA00022833"/>
    </source>
</evidence>
<dbReference type="OrthoDB" id="418595at2759"/>
<dbReference type="Gene3D" id="3.30.40.10">
    <property type="entry name" value="Zinc/RING finger domain, C3HC4 (zinc finger)"/>
    <property type="match status" value="1"/>
</dbReference>
<dbReference type="PROSITE" id="PS01359">
    <property type="entry name" value="ZF_PHD_1"/>
    <property type="match status" value="1"/>
</dbReference>
<feature type="compositionally biased region" description="Acidic residues" evidence="4">
    <location>
        <begin position="27"/>
        <end position="58"/>
    </location>
</feature>
<dbReference type="GO" id="GO:0033698">
    <property type="term" value="C:Rpd3L complex"/>
    <property type="evidence" value="ECO:0007669"/>
    <property type="project" value="TreeGrafter"/>
</dbReference>
<dbReference type="GO" id="GO:0070210">
    <property type="term" value="C:Rpd3L-Expanded complex"/>
    <property type="evidence" value="ECO:0007669"/>
    <property type="project" value="TreeGrafter"/>
</dbReference>
<gene>
    <name evidence="6" type="ORF">TRICI_004341</name>
</gene>
<feature type="compositionally biased region" description="Acidic residues" evidence="4">
    <location>
        <begin position="258"/>
        <end position="276"/>
    </location>
</feature>
<feature type="compositionally biased region" description="Basic and acidic residues" evidence="4">
    <location>
        <begin position="144"/>
        <end position="153"/>
    </location>
</feature>
<proteinExistence type="predicted"/>
<dbReference type="PANTHER" id="PTHR47793">
    <property type="entry name" value="HISTONE DEACETYLASE COMPLEX SUBUNIT CTI6"/>
    <property type="match status" value="1"/>
</dbReference>
<dbReference type="SUPFAM" id="SSF57903">
    <property type="entry name" value="FYVE/PHD zinc finger"/>
    <property type="match status" value="1"/>
</dbReference>
<dbReference type="Proteomes" id="UP000761534">
    <property type="component" value="Unassembled WGS sequence"/>
</dbReference>
<feature type="region of interest" description="Disordered" evidence="4">
    <location>
        <begin position="1"/>
        <end position="60"/>
    </location>
</feature>
<dbReference type="EMBL" id="SWFS01000331">
    <property type="protein sequence ID" value="KAA8909904.1"/>
    <property type="molecule type" value="Genomic_DNA"/>
</dbReference>
<dbReference type="Pfam" id="PF20826">
    <property type="entry name" value="PHD_5"/>
    <property type="match status" value="1"/>
</dbReference>
<dbReference type="SMART" id="SM00249">
    <property type="entry name" value="PHD"/>
    <property type="match status" value="1"/>
</dbReference>
<accession>A0A642V1E2</accession>
<dbReference type="InterPro" id="IPR019786">
    <property type="entry name" value="Zinc_finger_PHD-type_CS"/>
</dbReference>
<feature type="region of interest" description="Disordered" evidence="4">
    <location>
        <begin position="135"/>
        <end position="435"/>
    </location>
</feature>
<dbReference type="InterPro" id="IPR013083">
    <property type="entry name" value="Znf_RING/FYVE/PHD"/>
</dbReference>
<dbReference type="GO" id="GO:0008270">
    <property type="term" value="F:zinc ion binding"/>
    <property type="evidence" value="ECO:0007669"/>
    <property type="project" value="UniProtKB-KW"/>
</dbReference>
<comment type="caution">
    <text evidence="6">The sequence shown here is derived from an EMBL/GenBank/DDBJ whole genome shotgun (WGS) entry which is preliminary data.</text>
</comment>
<evidence type="ECO:0000313" key="7">
    <source>
        <dbReference type="Proteomes" id="UP000761534"/>
    </source>
</evidence>
<dbReference type="PANTHER" id="PTHR47793:SF1">
    <property type="entry name" value="HISTONE DEACETYLASE COMPLEX SUBUNIT CTI6"/>
    <property type="match status" value="1"/>
</dbReference>
<dbReference type="VEuPathDB" id="FungiDB:TRICI_004341"/>
<feature type="compositionally biased region" description="Low complexity" evidence="4">
    <location>
        <begin position="391"/>
        <end position="424"/>
    </location>
</feature>
<keyword evidence="7" id="KW-1185">Reference proteome</keyword>
<evidence type="ECO:0000256" key="4">
    <source>
        <dbReference type="SAM" id="MobiDB-lite"/>
    </source>
</evidence>
<keyword evidence="3" id="KW-0862">Zinc</keyword>
<feature type="compositionally biased region" description="Acidic residues" evidence="4">
    <location>
        <begin position="314"/>
        <end position="327"/>
    </location>
</feature>
<name>A0A642V1E2_9ASCO</name>
<evidence type="ECO:0000313" key="6">
    <source>
        <dbReference type="EMBL" id="KAA8909904.1"/>
    </source>
</evidence>
<dbReference type="GO" id="GO:0061186">
    <property type="term" value="P:negative regulation of silent mating-type cassette heterochromatin formation"/>
    <property type="evidence" value="ECO:0007669"/>
    <property type="project" value="TreeGrafter"/>
</dbReference>
<evidence type="ECO:0000256" key="2">
    <source>
        <dbReference type="ARBA" id="ARBA00022771"/>
    </source>
</evidence>
<organism evidence="6 7">
    <name type="scientific">Trichomonascus ciferrii</name>
    <dbReference type="NCBI Taxonomy" id="44093"/>
    <lineage>
        <taxon>Eukaryota</taxon>
        <taxon>Fungi</taxon>
        <taxon>Dikarya</taxon>
        <taxon>Ascomycota</taxon>
        <taxon>Saccharomycotina</taxon>
        <taxon>Dipodascomycetes</taxon>
        <taxon>Dipodascales</taxon>
        <taxon>Trichomonascaceae</taxon>
        <taxon>Trichomonascus</taxon>
        <taxon>Trichomonascus ciferrii complex</taxon>
    </lineage>
</organism>
<keyword evidence="1" id="KW-0479">Metal-binding</keyword>
<feature type="compositionally biased region" description="Basic residues" evidence="4">
    <location>
        <begin position="294"/>
        <end position="304"/>
    </location>
</feature>
<reference evidence="6" key="1">
    <citation type="journal article" date="2019" name="G3 (Bethesda)">
        <title>Genome Assemblies of Two Rare Opportunistic Yeast Pathogens: Diutina rugosa (syn. Candida rugosa) and Trichomonascus ciferrii (syn. Candida ciferrii).</title>
        <authorList>
            <person name="Mixao V."/>
            <person name="Saus E."/>
            <person name="Hansen A.P."/>
            <person name="Lass-Florl C."/>
            <person name="Gabaldon T."/>
        </authorList>
    </citation>
    <scope>NUCLEOTIDE SEQUENCE</scope>
    <source>
        <strain evidence="6">CBS 4856</strain>
    </source>
</reference>
<dbReference type="AlphaFoldDB" id="A0A642V1E2"/>
<protein>
    <recommendedName>
        <fullName evidence="5">Zinc finger PHD-type domain-containing protein</fullName>
    </recommendedName>
</protein>
<dbReference type="InterPro" id="IPR001965">
    <property type="entry name" value="Znf_PHD"/>
</dbReference>